<accession>A0ABX7M3S5</accession>
<keyword evidence="1" id="KW-0732">Signal</keyword>
<evidence type="ECO:0000313" key="5">
    <source>
        <dbReference type="Proteomes" id="UP000663570"/>
    </source>
</evidence>
<feature type="signal peptide" evidence="1">
    <location>
        <begin position="1"/>
        <end position="19"/>
    </location>
</feature>
<feature type="chain" id="PRO_5046248088" evidence="1">
    <location>
        <begin position="20"/>
        <end position="195"/>
    </location>
</feature>
<dbReference type="Proteomes" id="UP000663570">
    <property type="component" value="Chromosome"/>
</dbReference>
<feature type="domain" description="DUF642" evidence="2">
    <location>
        <begin position="37"/>
        <end position="165"/>
    </location>
</feature>
<dbReference type="Pfam" id="PF04862">
    <property type="entry name" value="DUF642"/>
    <property type="match status" value="1"/>
</dbReference>
<dbReference type="Pfam" id="PF07589">
    <property type="entry name" value="PEP-CTERM"/>
    <property type="match status" value="1"/>
</dbReference>
<sequence length="195" mass="19967">MKSLVAGLALIALALPAHADTTLFQDNFDTNGGGLNTVPAGWTVTDGTVDVIGAGTGWDYVPGSGKFLDLDGTSGLAGTLSVSLNMVAGQHYSAFFDLAGSQVRNDAESVAVSFGAASGTYSLPRTAGWTHFALDFTPTSTGLYSLSFKNAGGDNVGMLLDNVTVTAAVPEPETYAMLLAGLGVVAAARRRKSRT</sequence>
<dbReference type="InterPro" id="IPR006946">
    <property type="entry name" value="DGR2-like_dom"/>
</dbReference>
<dbReference type="NCBIfam" id="TIGR02595">
    <property type="entry name" value="PEP_CTERM"/>
    <property type="match status" value="1"/>
</dbReference>
<dbReference type="RefSeq" id="WP_206254095.1">
    <property type="nucleotide sequence ID" value="NZ_CP071060.1"/>
</dbReference>
<proteinExistence type="predicted"/>
<name>A0ABX7M3S5_9RHOO</name>
<evidence type="ECO:0000259" key="2">
    <source>
        <dbReference type="Pfam" id="PF04862"/>
    </source>
</evidence>
<evidence type="ECO:0000313" key="4">
    <source>
        <dbReference type="EMBL" id="QSI76404.1"/>
    </source>
</evidence>
<gene>
    <name evidence="4" type="ORF">JY500_18380</name>
</gene>
<reference evidence="4 5" key="1">
    <citation type="submission" date="2021-02" db="EMBL/GenBank/DDBJ databases">
        <title>Niveibacterium changnyeongensis HC41.</title>
        <authorList>
            <person name="Kang M."/>
        </authorList>
    </citation>
    <scope>NUCLEOTIDE SEQUENCE [LARGE SCALE GENOMIC DNA]</scope>
    <source>
        <strain evidence="4 5">HC41</strain>
    </source>
</reference>
<protein>
    <submittedName>
        <fullName evidence="4">DUF642 domain-containing protein</fullName>
    </submittedName>
</protein>
<evidence type="ECO:0000256" key="1">
    <source>
        <dbReference type="SAM" id="SignalP"/>
    </source>
</evidence>
<dbReference type="EMBL" id="CP071060">
    <property type="protein sequence ID" value="QSI76404.1"/>
    <property type="molecule type" value="Genomic_DNA"/>
</dbReference>
<organism evidence="4 5">
    <name type="scientific">Niveibacterium microcysteis</name>
    <dbReference type="NCBI Taxonomy" id="2811415"/>
    <lineage>
        <taxon>Bacteria</taxon>
        <taxon>Pseudomonadati</taxon>
        <taxon>Pseudomonadota</taxon>
        <taxon>Betaproteobacteria</taxon>
        <taxon>Rhodocyclales</taxon>
        <taxon>Rhodocyclaceae</taxon>
        <taxon>Niveibacterium</taxon>
    </lineage>
</organism>
<keyword evidence="5" id="KW-1185">Reference proteome</keyword>
<feature type="domain" description="Ice-binding protein C-terminal" evidence="3">
    <location>
        <begin position="168"/>
        <end position="192"/>
    </location>
</feature>
<evidence type="ECO:0000259" key="3">
    <source>
        <dbReference type="Pfam" id="PF07589"/>
    </source>
</evidence>
<dbReference type="Gene3D" id="2.60.120.260">
    <property type="entry name" value="Galactose-binding domain-like"/>
    <property type="match status" value="1"/>
</dbReference>
<dbReference type="InterPro" id="IPR013424">
    <property type="entry name" value="Ice-binding_C"/>
</dbReference>